<keyword evidence="1" id="KW-0472">Membrane</keyword>
<organism evidence="2">
    <name type="scientific">Haemadipsa crenata</name>
    <dbReference type="NCBI Taxonomy" id="933810"/>
    <lineage>
        <taxon>Eukaryota</taxon>
        <taxon>Metazoa</taxon>
        <taxon>Spiralia</taxon>
        <taxon>Lophotrochozoa</taxon>
        <taxon>Annelida</taxon>
        <taxon>Clitellata</taxon>
        <taxon>Hirudinea</taxon>
        <taxon>Hirudinida</taxon>
        <taxon>Hirudiniformes</taxon>
        <taxon>Haemadipsidae</taxon>
        <taxon>Haemadipsa</taxon>
    </lineage>
</organism>
<geneLocation type="mitochondrion" evidence="2"/>
<keyword evidence="1" id="KW-0812">Transmembrane</keyword>
<keyword evidence="1" id="KW-1133">Transmembrane helix</keyword>
<accession>A0A8E5JS84</accession>
<dbReference type="EMBL" id="MW711186">
    <property type="protein sequence ID" value="QVD39094.1"/>
    <property type="molecule type" value="Genomic_DNA"/>
</dbReference>
<gene>
    <name evidence="2" type="primary">atp8</name>
</gene>
<dbReference type="AlphaFoldDB" id="A0A8E5JS84"/>
<reference evidence="2" key="1">
    <citation type="submission" date="2021-03" db="EMBL/GenBank/DDBJ databases">
        <title>Characterization of the complete mitogenome of a land leech, Haemadipsa crenata Ngamprasertwong.</title>
        <authorList>
            <person name="Meng F."/>
            <person name="Liu Z."/>
        </authorList>
    </citation>
    <scope>NUCLEOTIDE SEQUENCE</scope>
    <source>
        <tissue evidence="2">Jaw</tissue>
    </source>
</reference>
<proteinExistence type="predicted"/>
<dbReference type="GeneID" id="68205289"/>
<dbReference type="RefSeq" id="YP_010180291.1">
    <property type="nucleotide sequence ID" value="NC_058234.1"/>
</dbReference>
<feature type="transmembrane region" description="Helical" evidence="1">
    <location>
        <begin position="6"/>
        <end position="26"/>
    </location>
</feature>
<sequence>MPHLSPINWMVLVMLFWLLIIVYMTYNWWNSLNHLIVVTKIKKKNNLMNW</sequence>
<name>A0A8E5JS84_9ANNE</name>
<protein>
    <submittedName>
        <fullName evidence="2">ATP synthase F0 subunit 8</fullName>
    </submittedName>
</protein>
<keyword evidence="2" id="KW-0496">Mitochondrion</keyword>
<evidence type="ECO:0000256" key="1">
    <source>
        <dbReference type="SAM" id="Phobius"/>
    </source>
</evidence>
<evidence type="ECO:0000313" key="2">
    <source>
        <dbReference type="EMBL" id="QVD39094.1"/>
    </source>
</evidence>